<dbReference type="GO" id="GO:0005886">
    <property type="term" value="C:plasma membrane"/>
    <property type="evidence" value="ECO:0007669"/>
    <property type="project" value="UniProtKB-SubCell"/>
</dbReference>
<evidence type="ECO:0000256" key="2">
    <source>
        <dbReference type="ARBA" id="ARBA00022475"/>
    </source>
</evidence>
<feature type="transmembrane region" description="Helical" evidence="6">
    <location>
        <begin position="331"/>
        <end position="352"/>
    </location>
</feature>
<dbReference type="PANTHER" id="PTHR30213:SF1">
    <property type="entry name" value="INNER MEMBRANE PROTEIN YHJD"/>
    <property type="match status" value="1"/>
</dbReference>
<keyword evidence="2" id="KW-1003">Cell membrane</keyword>
<sequence length="359" mass="37129">MQTLRDWWARLQTTQAWRAWKRYGDHRGNLLAGGVGYFAFFSVFPAVLLAFTVFGILLRDQPQLLEDTKNAINGLLPGFVKSQDQPNGIINVNAPTGAALSISGVIAVVGLVLAGTGWLSALRDGIRAIFGVEGSPGNPVLAKLRDVGVLILLGVGILLSAGVGAVAGAAATWAADLVGLGGQGWVLTVVAFVVGVALDGVLVAIMLRLLSGVQVPWPALRNGAIFGGIGLTVLKKFGSVLLASTTDNKLYFGFALVVGLLVWLNFMSRIILISAAWAANDLDTAGGTGLSAGQAHKLAEGPAPEPVDSIRERTDAGLPTFGQRAADRTSVAAGAVLGAVGAVALGTVARGIRSLVRRR</sequence>
<reference evidence="7 8" key="1">
    <citation type="journal article" date="2019" name="Environ. Microbiol.">
        <title>Species interactions and distinct microbial communities in high Arctic permafrost affected cryosols are associated with the CH4 and CO2 gas fluxes.</title>
        <authorList>
            <person name="Altshuler I."/>
            <person name="Hamel J."/>
            <person name="Turney S."/>
            <person name="Magnuson E."/>
            <person name="Levesque R."/>
            <person name="Greer C."/>
            <person name="Whyte L.G."/>
        </authorList>
    </citation>
    <scope>NUCLEOTIDE SEQUENCE [LARGE SCALE GENOMIC DNA]</scope>
    <source>
        <strain evidence="7 8">S9.3A</strain>
    </source>
</reference>
<evidence type="ECO:0000313" key="7">
    <source>
        <dbReference type="EMBL" id="TPG19123.1"/>
    </source>
</evidence>
<accession>A0A502D209</accession>
<evidence type="ECO:0000313" key="8">
    <source>
        <dbReference type="Proteomes" id="UP000317722"/>
    </source>
</evidence>
<dbReference type="EMBL" id="RCZM01000001">
    <property type="protein sequence ID" value="TPG19123.1"/>
    <property type="molecule type" value="Genomic_DNA"/>
</dbReference>
<dbReference type="RefSeq" id="WP_140736765.1">
    <property type="nucleotide sequence ID" value="NZ_RCZM01000001.1"/>
</dbReference>
<evidence type="ECO:0000256" key="4">
    <source>
        <dbReference type="ARBA" id="ARBA00022989"/>
    </source>
</evidence>
<dbReference type="Proteomes" id="UP000317722">
    <property type="component" value="Unassembled WGS sequence"/>
</dbReference>
<evidence type="ECO:0000256" key="3">
    <source>
        <dbReference type="ARBA" id="ARBA00022692"/>
    </source>
</evidence>
<evidence type="ECO:0000256" key="5">
    <source>
        <dbReference type="ARBA" id="ARBA00023136"/>
    </source>
</evidence>
<dbReference type="OrthoDB" id="5143175at2"/>
<dbReference type="PANTHER" id="PTHR30213">
    <property type="entry name" value="INNER MEMBRANE PROTEIN YHJD"/>
    <property type="match status" value="1"/>
</dbReference>
<feature type="transmembrane region" description="Helical" evidence="6">
    <location>
        <begin position="185"/>
        <end position="207"/>
    </location>
</feature>
<keyword evidence="3 6" id="KW-0812">Transmembrane</keyword>
<comment type="caution">
    <text evidence="7">The sequence shown here is derived from an EMBL/GenBank/DDBJ whole genome shotgun (WGS) entry which is preliminary data.</text>
</comment>
<feature type="transmembrane region" description="Helical" evidence="6">
    <location>
        <begin position="250"/>
        <end position="267"/>
    </location>
</feature>
<comment type="subcellular location">
    <subcellularLocation>
        <location evidence="1">Cell membrane</location>
        <topology evidence="1">Multi-pass membrane protein</topology>
    </subcellularLocation>
</comment>
<protein>
    <submittedName>
        <fullName evidence="7">YihY/virulence factor BrkB family protein</fullName>
    </submittedName>
</protein>
<keyword evidence="8" id="KW-1185">Reference proteome</keyword>
<name>A0A502D209_9MICO</name>
<organism evidence="7 8">
    <name type="scientific">Pedococcus bigeumensis</name>
    <dbReference type="NCBI Taxonomy" id="433644"/>
    <lineage>
        <taxon>Bacteria</taxon>
        <taxon>Bacillati</taxon>
        <taxon>Actinomycetota</taxon>
        <taxon>Actinomycetes</taxon>
        <taxon>Micrococcales</taxon>
        <taxon>Intrasporangiaceae</taxon>
        <taxon>Pedococcus</taxon>
    </lineage>
</organism>
<feature type="transmembrane region" description="Helical" evidence="6">
    <location>
        <begin position="149"/>
        <end position="173"/>
    </location>
</feature>
<proteinExistence type="predicted"/>
<gene>
    <name evidence="7" type="ORF">EAH86_00985</name>
</gene>
<feature type="transmembrane region" description="Helical" evidence="6">
    <location>
        <begin position="30"/>
        <end position="58"/>
    </location>
</feature>
<dbReference type="AlphaFoldDB" id="A0A502D209"/>
<keyword evidence="4 6" id="KW-1133">Transmembrane helix</keyword>
<keyword evidence="5 6" id="KW-0472">Membrane</keyword>
<evidence type="ECO:0000256" key="6">
    <source>
        <dbReference type="SAM" id="Phobius"/>
    </source>
</evidence>
<dbReference type="InterPro" id="IPR017039">
    <property type="entry name" value="Virul_fac_BrkB"/>
</dbReference>
<dbReference type="Pfam" id="PF03631">
    <property type="entry name" value="Virul_fac_BrkB"/>
    <property type="match status" value="1"/>
</dbReference>
<evidence type="ECO:0000256" key="1">
    <source>
        <dbReference type="ARBA" id="ARBA00004651"/>
    </source>
</evidence>
<feature type="transmembrane region" description="Helical" evidence="6">
    <location>
        <begin position="98"/>
        <end position="119"/>
    </location>
</feature>